<evidence type="ECO:0000313" key="3">
    <source>
        <dbReference type="EMBL" id="MEU3710268.1"/>
    </source>
</evidence>
<protein>
    <submittedName>
        <fullName evidence="3">CU044_5270 family protein</fullName>
    </submittedName>
</protein>
<evidence type="ECO:0000256" key="2">
    <source>
        <dbReference type="SAM" id="Phobius"/>
    </source>
</evidence>
<gene>
    <name evidence="3" type="ORF">AB0E61_09210</name>
</gene>
<sequence>MDDELELLRAADPVSAHTGPWRERPLDHRAERALNQLLYRNRRRRIGRRLVLRAEAAALALFAVLAYTLSGPGSTPAAAVPAALQVRSGAPAVPLAELARRAEAAAAAARPGDGPRRGSHLQSWYLDSRTGTADAPPVTVPEERLTRWNADGSGSELVVATDPRHPGHPVIHPTGDGRRATVEDGKVLHRVAYPAGAGTQHGGLASRTPPPDDPEALRRLLGALYGGADAGTPQLLQALSAFRQEWTPGPRENAAVVRMLATAGELRPVGPVTDRLGRRGQAYVCTGRPGAMDGIRQMLILDPADGRLLGSETTTTEDIPDSRVKAGAVLSYEAWME</sequence>
<dbReference type="RefSeq" id="WP_030286700.1">
    <property type="nucleotide sequence ID" value="NZ_JBEZVI010000005.1"/>
</dbReference>
<feature type="region of interest" description="Disordered" evidence="1">
    <location>
        <begin position="158"/>
        <end position="179"/>
    </location>
</feature>
<name>A0ABV2YWY9_9ACTN</name>
<proteinExistence type="predicted"/>
<keyword evidence="2" id="KW-0472">Membrane</keyword>
<keyword evidence="2" id="KW-0812">Transmembrane</keyword>
<organism evidence="3 4">
    <name type="scientific">Streptomyces catenulae</name>
    <dbReference type="NCBI Taxonomy" id="66875"/>
    <lineage>
        <taxon>Bacteria</taxon>
        <taxon>Bacillati</taxon>
        <taxon>Actinomycetota</taxon>
        <taxon>Actinomycetes</taxon>
        <taxon>Kitasatosporales</taxon>
        <taxon>Streptomycetaceae</taxon>
        <taxon>Streptomyces</taxon>
    </lineage>
</organism>
<reference evidence="3 4" key="1">
    <citation type="submission" date="2024-06" db="EMBL/GenBank/DDBJ databases">
        <title>The Natural Products Discovery Center: Release of the First 8490 Sequenced Strains for Exploring Actinobacteria Biosynthetic Diversity.</title>
        <authorList>
            <person name="Kalkreuter E."/>
            <person name="Kautsar S.A."/>
            <person name="Yang D."/>
            <person name="Bader C.D."/>
            <person name="Teijaro C.N."/>
            <person name="Fluegel L."/>
            <person name="Davis C.M."/>
            <person name="Simpson J.R."/>
            <person name="Lauterbach L."/>
            <person name="Steele A.D."/>
            <person name="Gui C."/>
            <person name="Meng S."/>
            <person name="Li G."/>
            <person name="Viehrig K."/>
            <person name="Ye F."/>
            <person name="Su P."/>
            <person name="Kiefer A.F."/>
            <person name="Nichols A."/>
            <person name="Cepeda A.J."/>
            <person name="Yan W."/>
            <person name="Fan B."/>
            <person name="Jiang Y."/>
            <person name="Adhikari A."/>
            <person name="Zheng C.-J."/>
            <person name="Schuster L."/>
            <person name="Cowan T.M."/>
            <person name="Smanski M.J."/>
            <person name="Chevrette M.G."/>
            <person name="De Carvalho L.P.S."/>
            <person name="Shen B."/>
        </authorList>
    </citation>
    <scope>NUCLEOTIDE SEQUENCE [LARGE SCALE GENOMIC DNA]</scope>
    <source>
        <strain evidence="3 4">NPDC033039</strain>
    </source>
</reference>
<evidence type="ECO:0000313" key="4">
    <source>
        <dbReference type="Proteomes" id="UP001550853"/>
    </source>
</evidence>
<comment type="caution">
    <text evidence="3">The sequence shown here is derived from an EMBL/GenBank/DDBJ whole genome shotgun (WGS) entry which is preliminary data.</text>
</comment>
<feature type="transmembrane region" description="Helical" evidence="2">
    <location>
        <begin position="50"/>
        <end position="69"/>
    </location>
</feature>
<accession>A0ABV2YWY9</accession>
<dbReference type="InterPro" id="IPR047789">
    <property type="entry name" value="CU044_5270-like"/>
</dbReference>
<evidence type="ECO:0000256" key="1">
    <source>
        <dbReference type="SAM" id="MobiDB-lite"/>
    </source>
</evidence>
<keyword evidence="2" id="KW-1133">Transmembrane helix</keyword>
<dbReference type="EMBL" id="JBEZVI010000005">
    <property type="protein sequence ID" value="MEU3710268.1"/>
    <property type="molecule type" value="Genomic_DNA"/>
</dbReference>
<dbReference type="NCBIfam" id="NF038083">
    <property type="entry name" value="CU044_5270_fam"/>
    <property type="match status" value="1"/>
</dbReference>
<dbReference type="Proteomes" id="UP001550853">
    <property type="component" value="Unassembled WGS sequence"/>
</dbReference>
<keyword evidence="4" id="KW-1185">Reference proteome</keyword>